<evidence type="ECO:0008006" key="4">
    <source>
        <dbReference type="Google" id="ProtNLM"/>
    </source>
</evidence>
<comment type="caution">
    <text evidence="2">The sequence shown here is derived from an EMBL/GenBank/DDBJ whole genome shotgun (WGS) entry which is preliminary data.</text>
</comment>
<accession>A0ABR8FSI6</accession>
<dbReference type="EMBL" id="JACJTB010000007">
    <property type="protein sequence ID" value="MBD2594394.1"/>
    <property type="molecule type" value="Genomic_DNA"/>
</dbReference>
<dbReference type="RefSeq" id="WP_190967266.1">
    <property type="nucleotide sequence ID" value="NZ_JACJTB010000007.1"/>
</dbReference>
<evidence type="ECO:0000256" key="1">
    <source>
        <dbReference type="SAM" id="SignalP"/>
    </source>
</evidence>
<gene>
    <name evidence="2" type="ORF">H6G74_08625</name>
</gene>
<organism evidence="2 3">
    <name type="scientific">Nostoc spongiaeforme FACHB-130</name>
    <dbReference type="NCBI Taxonomy" id="1357510"/>
    <lineage>
        <taxon>Bacteria</taxon>
        <taxon>Bacillati</taxon>
        <taxon>Cyanobacteriota</taxon>
        <taxon>Cyanophyceae</taxon>
        <taxon>Nostocales</taxon>
        <taxon>Nostocaceae</taxon>
        <taxon>Nostoc</taxon>
    </lineage>
</organism>
<keyword evidence="3" id="KW-1185">Reference proteome</keyword>
<keyword evidence="1" id="KW-0732">Signal</keyword>
<evidence type="ECO:0000313" key="2">
    <source>
        <dbReference type="EMBL" id="MBD2594394.1"/>
    </source>
</evidence>
<name>A0ABR8FSI6_9NOSO</name>
<evidence type="ECO:0000313" key="3">
    <source>
        <dbReference type="Proteomes" id="UP000603457"/>
    </source>
</evidence>
<protein>
    <recommendedName>
        <fullName evidence="4">Spore coat protein U domain-containing protein</fullName>
    </recommendedName>
</protein>
<dbReference type="Proteomes" id="UP000603457">
    <property type="component" value="Unassembled WGS sequence"/>
</dbReference>
<proteinExistence type="predicted"/>
<feature type="signal peptide" evidence="1">
    <location>
        <begin position="1"/>
        <end position="19"/>
    </location>
</feature>
<reference evidence="2 3" key="1">
    <citation type="journal article" date="2020" name="ISME J.">
        <title>Comparative genomics reveals insights into cyanobacterial evolution and habitat adaptation.</title>
        <authorList>
            <person name="Chen M.Y."/>
            <person name="Teng W.K."/>
            <person name="Zhao L."/>
            <person name="Hu C.X."/>
            <person name="Zhou Y.K."/>
            <person name="Han B.P."/>
            <person name="Song L.R."/>
            <person name="Shu W.S."/>
        </authorList>
    </citation>
    <scope>NUCLEOTIDE SEQUENCE [LARGE SCALE GENOMIC DNA]</scope>
    <source>
        <strain evidence="2 3">FACHB-130</strain>
    </source>
</reference>
<feature type="chain" id="PRO_5046974021" description="Spore coat protein U domain-containing protein" evidence="1">
    <location>
        <begin position="20"/>
        <end position="162"/>
    </location>
</feature>
<sequence length="162" mass="15968">MVRRFLVTAALLVTSTLLAAPRAFAETQNVSASGTISPTCVFGSATAGTLGVAGANSTSISTANGSTGSTTVTCNYDAKLSISAPTQSGSDTVALSSATKTSTVTATSTSLISNNTTTNAGTPVTLVTGEATNISIGMNVSNGSTIIPASTYNYTVTLTVAP</sequence>